<dbReference type="AlphaFoldDB" id="A0A6I4T2U9"/>
<dbReference type="PANTHER" id="PTHR34818">
    <property type="entry name" value="PROTEIN BLI-3"/>
    <property type="match status" value="1"/>
</dbReference>
<feature type="domain" description="General stress protein FMN-binding split barrel" evidence="1">
    <location>
        <begin position="12"/>
        <end position="139"/>
    </location>
</feature>
<dbReference type="PANTHER" id="PTHR34818:SF1">
    <property type="entry name" value="PROTEIN BLI-3"/>
    <property type="match status" value="1"/>
</dbReference>
<dbReference type="Gene3D" id="2.30.110.10">
    <property type="entry name" value="Electron Transport, Fmn-binding Protein, Chain A"/>
    <property type="match status" value="1"/>
</dbReference>
<dbReference type="Proteomes" id="UP000438476">
    <property type="component" value="Unassembled WGS sequence"/>
</dbReference>
<organism evidence="2 3">
    <name type="scientific">Altericroceibacterium endophyticum</name>
    <dbReference type="NCBI Taxonomy" id="1808508"/>
    <lineage>
        <taxon>Bacteria</taxon>
        <taxon>Pseudomonadati</taxon>
        <taxon>Pseudomonadota</taxon>
        <taxon>Alphaproteobacteria</taxon>
        <taxon>Sphingomonadales</taxon>
        <taxon>Erythrobacteraceae</taxon>
        <taxon>Altericroceibacterium</taxon>
    </lineage>
</organism>
<sequence length="161" mass="18298">MHYEEGKAPELKKKFWKSLADSPFLFLQLDRDPDSAVPMTAQLDKDADSAIWFFTGRDHYLATGGPATATFSSKGQDLFARFRGRLTEETSQERLDKEWSHFIEAWFPGGKQDPNLLMLRMDLEDAEIWDSDLGLMSTAKLLLGKDVRDDAKDSHVEGVKL</sequence>
<protein>
    <submittedName>
        <fullName evidence="2">General stress protein</fullName>
    </submittedName>
</protein>
<keyword evidence="3" id="KW-1185">Reference proteome</keyword>
<dbReference type="InterPro" id="IPR038725">
    <property type="entry name" value="YdaG_split_barrel_FMN-bd"/>
</dbReference>
<dbReference type="InterPro" id="IPR012349">
    <property type="entry name" value="Split_barrel_FMN-bd"/>
</dbReference>
<dbReference type="SUPFAM" id="SSF50475">
    <property type="entry name" value="FMN-binding split barrel"/>
    <property type="match status" value="1"/>
</dbReference>
<reference evidence="2 3" key="1">
    <citation type="submission" date="2019-12" db="EMBL/GenBank/DDBJ databases">
        <title>Genomic-based taxomic classification of the family Erythrobacteraceae.</title>
        <authorList>
            <person name="Xu L."/>
        </authorList>
    </citation>
    <scope>NUCLEOTIDE SEQUENCE [LARGE SCALE GENOMIC DNA]</scope>
    <source>
        <strain evidence="2 3">LMG 29518</strain>
    </source>
</reference>
<accession>A0A6I4T2U9</accession>
<gene>
    <name evidence="2" type="ORF">GRI91_02610</name>
</gene>
<dbReference type="OrthoDB" id="1432662at2"/>
<proteinExistence type="predicted"/>
<dbReference type="InterPro" id="IPR052917">
    <property type="entry name" value="Stress-Dev_Protein"/>
</dbReference>
<dbReference type="EMBL" id="WTYT01000001">
    <property type="protein sequence ID" value="MXO64642.1"/>
    <property type="molecule type" value="Genomic_DNA"/>
</dbReference>
<name>A0A6I4T2U9_9SPHN</name>
<dbReference type="Pfam" id="PF16242">
    <property type="entry name" value="Pyrid_ox_like"/>
    <property type="match status" value="1"/>
</dbReference>
<evidence type="ECO:0000313" key="3">
    <source>
        <dbReference type="Proteomes" id="UP000438476"/>
    </source>
</evidence>
<comment type="caution">
    <text evidence="2">The sequence shown here is derived from an EMBL/GenBank/DDBJ whole genome shotgun (WGS) entry which is preliminary data.</text>
</comment>
<evidence type="ECO:0000313" key="2">
    <source>
        <dbReference type="EMBL" id="MXO64642.1"/>
    </source>
</evidence>
<evidence type="ECO:0000259" key="1">
    <source>
        <dbReference type="Pfam" id="PF16242"/>
    </source>
</evidence>